<organism evidence="3 4">
    <name type="scientific">Litchfieldella anticariensis (strain DSM 16096 / CECT 5854 / CIP 108499 / LMG 22089 / FP35)</name>
    <name type="common">Halomonas anticariensis</name>
    <dbReference type="NCBI Taxonomy" id="1121939"/>
    <lineage>
        <taxon>Bacteria</taxon>
        <taxon>Pseudomonadati</taxon>
        <taxon>Pseudomonadota</taxon>
        <taxon>Gammaproteobacteria</taxon>
        <taxon>Oceanospirillales</taxon>
        <taxon>Halomonadaceae</taxon>
        <taxon>Litchfieldella</taxon>
    </lineage>
</organism>
<evidence type="ECO:0000256" key="1">
    <source>
        <dbReference type="PROSITE-ProRule" id="PRU00703"/>
    </source>
</evidence>
<dbReference type="Proteomes" id="UP000014463">
    <property type="component" value="Unassembled WGS sequence"/>
</dbReference>
<evidence type="ECO:0000259" key="2">
    <source>
        <dbReference type="PROSITE" id="PS51371"/>
    </source>
</evidence>
<evidence type="ECO:0000313" key="3">
    <source>
        <dbReference type="EMBL" id="EPC02661.1"/>
    </source>
</evidence>
<keyword evidence="1" id="KW-0129">CBS domain</keyword>
<dbReference type="PATRIC" id="fig|1121939.11.peg.2088"/>
<gene>
    <name evidence="3" type="ORF">L861_09970</name>
</gene>
<dbReference type="AlphaFoldDB" id="S2LCZ4"/>
<dbReference type="eggNOG" id="COG0517">
    <property type="taxonomic scope" value="Bacteria"/>
</dbReference>
<feature type="domain" description="CBS" evidence="2">
    <location>
        <begin position="85"/>
        <end position="155"/>
    </location>
</feature>
<dbReference type="InterPro" id="IPR000644">
    <property type="entry name" value="CBS_dom"/>
</dbReference>
<dbReference type="PROSITE" id="PS51371">
    <property type="entry name" value="CBS"/>
    <property type="match status" value="1"/>
</dbReference>
<proteinExistence type="predicted"/>
<accession>S2LCZ4</accession>
<evidence type="ECO:0000313" key="4">
    <source>
        <dbReference type="Proteomes" id="UP000014463"/>
    </source>
</evidence>
<reference evidence="3 4" key="1">
    <citation type="journal article" date="2013" name="Genome Announc.">
        <title>Draft genome sequence of the moderately halophilic gammaproteobacterium Halomonas anticariensis FP35.</title>
        <authorList>
            <person name="Tahrioui A."/>
            <person name="Quesada E."/>
            <person name="Llamas I."/>
        </authorList>
    </citation>
    <scope>NUCLEOTIDE SEQUENCE [LARGE SCALE GENOMIC DNA]</scope>
    <source>
        <strain evidence="4">DSM 16096 / CECT 5854 / LMG 22089 / FP35</strain>
    </source>
</reference>
<protein>
    <recommendedName>
        <fullName evidence="2">CBS domain-containing protein</fullName>
    </recommendedName>
</protein>
<comment type="caution">
    <text evidence="3">The sequence shown here is derived from an EMBL/GenBank/DDBJ whole genome shotgun (WGS) entry which is preliminary data.</text>
</comment>
<sequence>MDSPARALLTDFTTVRAQTVTMETPASLAQTIMQCNKVRLLLVADAAGLCTGIISARELLGGRRITQAMQRYDIPRDEVSVGMIMTPCQDLHTLSLAHLGSLTVGDLVEALLAFGDQHLLITDLDQHHQQRIRGVISASDVGRALSLDLGQQPPEARNFIDICRVILGREL</sequence>
<dbReference type="STRING" id="1121939.L861_09970"/>
<dbReference type="SUPFAM" id="SSF54631">
    <property type="entry name" value="CBS-domain pair"/>
    <property type="match status" value="1"/>
</dbReference>
<dbReference type="EMBL" id="ASTJ01000024">
    <property type="protein sequence ID" value="EPC02661.1"/>
    <property type="molecule type" value="Genomic_DNA"/>
</dbReference>
<dbReference type="Gene3D" id="3.10.580.10">
    <property type="entry name" value="CBS-domain"/>
    <property type="match status" value="1"/>
</dbReference>
<name>S2LCZ4_LITA3</name>
<keyword evidence="4" id="KW-1185">Reference proteome</keyword>
<dbReference type="InterPro" id="IPR046342">
    <property type="entry name" value="CBS_dom_sf"/>
</dbReference>